<dbReference type="GO" id="GO:0040029">
    <property type="term" value="P:epigenetic regulation of gene expression"/>
    <property type="evidence" value="ECO:0007669"/>
    <property type="project" value="TreeGrafter"/>
</dbReference>
<evidence type="ECO:0000313" key="7">
    <source>
        <dbReference type="EMBL" id="KAG7373847.1"/>
    </source>
</evidence>
<evidence type="ECO:0000259" key="6">
    <source>
        <dbReference type="Pfam" id="PF00850"/>
    </source>
</evidence>
<protein>
    <submittedName>
        <fullName evidence="7">Acetylpolyamine aminohydrolase</fullName>
    </submittedName>
</protein>
<proteinExistence type="inferred from homology"/>
<dbReference type="EMBL" id="JAGRRH010000001">
    <property type="protein sequence ID" value="KAG7373847.1"/>
    <property type="molecule type" value="Genomic_DNA"/>
</dbReference>
<dbReference type="OrthoDB" id="424012at2759"/>
<dbReference type="Pfam" id="PF00850">
    <property type="entry name" value="Hist_deacetyl"/>
    <property type="match status" value="1"/>
</dbReference>
<dbReference type="GO" id="GO:0016787">
    <property type="term" value="F:hydrolase activity"/>
    <property type="evidence" value="ECO:0007669"/>
    <property type="project" value="UniProtKB-KW"/>
</dbReference>
<organism evidence="7 8">
    <name type="scientific">Nitzschia inconspicua</name>
    <dbReference type="NCBI Taxonomy" id="303405"/>
    <lineage>
        <taxon>Eukaryota</taxon>
        <taxon>Sar</taxon>
        <taxon>Stramenopiles</taxon>
        <taxon>Ochrophyta</taxon>
        <taxon>Bacillariophyta</taxon>
        <taxon>Bacillariophyceae</taxon>
        <taxon>Bacillariophycidae</taxon>
        <taxon>Bacillariales</taxon>
        <taxon>Bacillariaceae</taxon>
        <taxon>Nitzschia</taxon>
    </lineage>
</organism>
<reference evidence="7" key="1">
    <citation type="journal article" date="2021" name="Sci. Rep.">
        <title>Diploid genomic architecture of Nitzschia inconspicua, an elite biomass production diatom.</title>
        <authorList>
            <person name="Oliver A."/>
            <person name="Podell S."/>
            <person name="Pinowska A."/>
            <person name="Traller J.C."/>
            <person name="Smith S.R."/>
            <person name="McClure R."/>
            <person name="Beliaev A."/>
            <person name="Bohutskyi P."/>
            <person name="Hill E.A."/>
            <person name="Rabines A."/>
            <person name="Zheng H."/>
            <person name="Allen L.Z."/>
            <person name="Kuo A."/>
            <person name="Grigoriev I.V."/>
            <person name="Allen A.E."/>
            <person name="Hazlebeck D."/>
            <person name="Allen E.E."/>
        </authorList>
    </citation>
    <scope>NUCLEOTIDE SEQUENCE</scope>
    <source>
        <strain evidence="7">Hildebrandi</strain>
    </source>
</reference>
<evidence type="ECO:0000256" key="1">
    <source>
        <dbReference type="ARBA" id="ARBA00001947"/>
    </source>
</evidence>
<feature type="domain" description="Histone deacetylase" evidence="6">
    <location>
        <begin position="168"/>
        <end position="459"/>
    </location>
</feature>
<dbReference type="GO" id="GO:0004407">
    <property type="term" value="F:histone deacetylase activity"/>
    <property type="evidence" value="ECO:0007669"/>
    <property type="project" value="TreeGrafter"/>
</dbReference>
<dbReference type="Proteomes" id="UP000693970">
    <property type="component" value="Unassembled WGS sequence"/>
</dbReference>
<evidence type="ECO:0000256" key="3">
    <source>
        <dbReference type="ARBA" id="ARBA00022723"/>
    </source>
</evidence>
<dbReference type="GO" id="GO:0046872">
    <property type="term" value="F:metal ion binding"/>
    <property type="evidence" value="ECO:0007669"/>
    <property type="project" value="UniProtKB-KW"/>
</dbReference>
<keyword evidence="4" id="KW-0378">Hydrolase</keyword>
<gene>
    <name evidence="7" type="ORF">IV203_012942</name>
</gene>
<evidence type="ECO:0000256" key="5">
    <source>
        <dbReference type="ARBA" id="ARBA00022833"/>
    </source>
</evidence>
<keyword evidence="3" id="KW-0479">Metal-binding</keyword>
<comment type="similarity">
    <text evidence="2">Belongs to the histone deacetylase family.</text>
</comment>
<keyword evidence="8" id="KW-1185">Reference proteome</keyword>
<dbReference type="PANTHER" id="PTHR10625">
    <property type="entry name" value="HISTONE DEACETYLASE HDAC1-RELATED"/>
    <property type="match status" value="1"/>
</dbReference>
<keyword evidence="5" id="KW-0862">Zinc</keyword>
<comment type="caution">
    <text evidence="7">The sequence shown here is derived from an EMBL/GenBank/DDBJ whole genome shotgun (WGS) entry which is preliminary data.</text>
</comment>
<accession>A0A9K3M4F9</accession>
<dbReference type="InterPro" id="IPR023801">
    <property type="entry name" value="His_deacetylse_dom"/>
</dbReference>
<dbReference type="AlphaFoldDB" id="A0A9K3M4F9"/>
<dbReference type="PANTHER" id="PTHR10625:SF17">
    <property type="entry name" value="HISTONE DEACETYLASE 8"/>
    <property type="match status" value="1"/>
</dbReference>
<comment type="cofactor">
    <cofactor evidence="1">
        <name>Zn(2+)</name>
        <dbReference type="ChEBI" id="CHEBI:29105"/>
    </cofactor>
</comment>
<reference evidence="7" key="2">
    <citation type="submission" date="2021-04" db="EMBL/GenBank/DDBJ databases">
        <authorList>
            <person name="Podell S."/>
        </authorList>
    </citation>
    <scope>NUCLEOTIDE SEQUENCE</scope>
    <source>
        <strain evidence="7">Hildebrandi</strain>
    </source>
</reference>
<evidence type="ECO:0000256" key="4">
    <source>
        <dbReference type="ARBA" id="ARBA00022801"/>
    </source>
</evidence>
<evidence type="ECO:0000256" key="2">
    <source>
        <dbReference type="ARBA" id="ARBA00005947"/>
    </source>
</evidence>
<sequence>MSSVSSSTSSSPSFTTTNARLLVVSRYHPDDVSFEGNGQPILSSEDTRNDGWDLFNHPRHRRALILRELASRSINNANNNGEKGHRIVFVRPAPPTNDVAGFHLKDSVYNKIHSPGLLDFLSTGWNRWDAMGEEGQDPSSTVKRNLAEEDDTAVLSSKATLPLIPGNVSLPRNDPYQRPSRNVMGQVGYYCTDTCTPLFAELLEELLWDMETVQMAVQMALSDENNDNNKEEEEKEGSSSSKCPAIVYALCTHPGHHAAKDAYGGYCYVNHSALAARLMQERLSQQQQNNNENTPPLPLPKVAVLDVDYHCGNGSASIFYDDPSVLVVSIHCHPDWDYPFHSGFEDERGVGDAVGTTLHLPLLPGTTWDKSYKATLERAMNEIQAFGAQGLVLSLGLDTHAGDPCAIRRAGFLLQGDDYKEMGALIGKYVVQKQQIPVVVVQEGGYKMDKVPVAAADVLLGLAGMTSASN</sequence>
<evidence type="ECO:0000313" key="8">
    <source>
        <dbReference type="Proteomes" id="UP000693970"/>
    </source>
</evidence>
<name>A0A9K3M4F9_9STRA</name>